<dbReference type="OrthoDB" id="10659202at2759"/>
<dbReference type="VEuPathDB" id="TrichDB:TVAGG3_0060590"/>
<keyword evidence="2" id="KW-1185">Reference proteome</keyword>
<dbReference type="RefSeq" id="XP_001304612.1">
    <property type="nucleotide sequence ID" value="XM_001304611.1"/>
</dbReference>
<dbReference type="InParanoid" id="A2FTS5"/>
<dbReference type="Gene3D" id="2.60.40.150">
    <property type="entry name" value="C2 domain"/>
    <property type="match status" value="1"/>
</dbReference>
<reference evidence="1" key="1">
    <citation type="submission" date="2006-10" db="EMBL/GenBank/DDBJ databases">
        <authorList>
            <person name="Amadeo P."/>
            <person name="Zhao Q."/>
            <person name="Wortman J."/>
            <person name="Fraser-Liggett C."/>
            <person name="Carlton J."/>
        </authorList>
    </citation>
    <scope>NUCLEOTIDE SEQUENCE</scope>
    <source>
        <strain evidence="1">G3</strain>
    </source>
</reference>
<proteinExistence type="predicted"/>
<gene>
    <name evidence="1" type="ORF">TVAG_092680</name>
</gene>
<dbReference type="SMR" id="A2FTS5"/>
<evidence type="ECO:0000313" key="1">
    <source>
        <dbReference type="EMBL" id="EAX91682.1"/>
    </source>
</evidence>
<dbReference type="EMBL" id="DS114017">
    <property type="protein sequence ID" value="EAX91682.1"/>
    <property type="molecule type" value="Genomic_DNA"/>
</dbReference>
<dbReference type="Proteomes" id="UP000001542">
    <property type="component" value="Unassembled WGS sequence"/>
</dbReference>
<dbReference type="VEuPathDB" id="TrichDB:TVAG_092680"/>
<organism evidence="1 2">
    <name type="scientific">Trichomonas vaginalis (strain ATCC PRA-98 / G3)</name>
    <dbReference type="NCBI Taxonomy" id="412133"/>
    <lineage>
        <taxon>Eukaryota</taxon>
        <taxon>Metamonada</taxon>
        <taxon>Parabasalia</taxon>
        <taxon>Trichomonadida</taxon>
        <taxon>Trichomonadidae</taxon>
        <taxon>Trichomonas</taxon>
    </lineage>
</organism>
<dbReference type="InterPro" id="IPR035892">
    <property type="entry name" value="C2_domain_sf"/>
</dbReference>
<dbReference type="KEGG" id="tva:4749383"/>
<dbReference type="AlphaFoldDB" id="A2FTS5"/>
<name>A2FTS5_TRIV3</name>
<evidence type="ECO:0000313" key="2">
    <source>
        <dbReference type="Proteomes" id="UP000001542"/>
    </source>
</evidence>
<reference evidence="1" key="2">
    <citation type="journal article" date="2007" name="Science">
        <title>Draft genome sequence of the sexually transmitted pathogen Trichomonas vaginalis.</title>
        <authorList>
            <person name="Carlton J.M."/>
            <person name="Hirt R.P."/>
            <person name="Silva J.C."/>
            <person name="Delcher A.L."/>
            <person name="Schatz M."/>
            <person name="Zhao Q."/>
            <person name="Wortman J.R."/>
            <person name="Bidwell S.L."/>
            <person name="Alsmark U.C.M."/>
            <person name="Besteiro S."/>
            <person name="Sicheritz-Ponten T."/>
            <person name="Noel C.J."/>
            <person name="Dacks J.B."/>
            <person name="Foster P.G."/>
            <person name="Simillion C."/>
            <person name="Van de Peer Y."/>
            <person name="Miranda-Saavedra D."/>
            <person name="Barton G.J."/>
            <person name="Westrop G.D."/>
            <person name="Mueller S."/>
            <person name="Dessi D."/>
            <person name="Fiori P.L."/>
            <person name="Ren Q."/>
            <person name="Paulsen I."/>
            <person name="Zhang H."/>
            <person name="Bastida-Corcuera F.D."/>
            <person name="Simoes-Barbosa A."/>
            <person name="Brown M.T."/>
            <person name="Hayes R.D."/>
            <person name="Mukherjee M."/>
            <person name="Okumura C.Y."/>
            <person name="Schneider R."/>
            <person name="Smith A.J."/>
            <person name="Vanacova S."/>
            <person name="Villalvazo M."/>
            <person name="Haas B.J."/>
            <person name="Pertea M."/>
            <person name="Feldblyum T.V."/>
            <person name="Utterback T.R."/>
            <person name="Shu C.L."/>
            <person name="Osoegawa K."/>
            <person name="de Jong P.J."/>
            <person name="Hrdy I."/>
            <person name="Horvathova L."/>
            <person name="Zubacova Z."/>
            <person name="Dolezal P."/>
            <person name="Malik S.B."/>
            <person name="Logsdon J.M. Jr."/>
            <person name="Henze K."/>
            <person name="Gupta A."/>
            <person name="Wang C.C."/>
            <person name="Dunne R.L."/>
            <person name="Upcroft J.A."/>
            <person name="Upcroft P."/>
            <person name="White O."/>
            <person name="Salzberg S.L."/>
            <person name="Tang P."/>
            <person name="Chiu C.-H."/>
            <person name="Lee Y.-S."/>
            <person name="Embley T.M."/>
            <person name="Coombs G.H."/>
            <person name="Mottram J.C."/>
            <person name="Tachezy J."/>
            <person name="Fraser-Liggett C.M."/>
            <person name="Johnson P.J."/>
        </authorList>
    </citation>
    <scope>NUCLEOTIDE SEQUENCE [LARGE SCALE GENOMIC DNA]</scope>
    <source>
        <strain evidence="1">G3</strain>
    </source>
</reference>
<dbReference type="SUPFAM" id="SSF49562">
    <property type="entry name" value="C2 domain (Calcium/lipid-binding domain, CaLB)"/>
    <property type="match status" value="1"/>
</dbReference>
<sequence>MRSNFQYVPLMNGNRAYIRIDGVQTGSFKTSGKTTLVARVGPRNNFMGHAAEFNERSHPDKTWEFRYNDPSRSSFVFILFKKHLFGGDEEIGEVELSLNAFEPNSVVSTEFQLQSPNKQSIPARARISVHLSEDGSEPFDAPENGKLVGDAVIPHKQTYFN</sequence>
<accession>A2FTS5</accession>
<protein>
    <submittedName>
        <fullName evidence="1">Uncharacterized protein</fullName>
    </submittedName>
</protein>